<comment type="caution">
    <text evidence="1">The sequence shown here is derived from an EMBL/GenBank/DDBJ whole genome shotgun (WGS) entry which is preliminary data.</text>
</comment>
<organism evidence="1 2">
    <name type="scientific">Paenibacillus mesotrionivorans</name>
    <dbReference type="NCBI Taxonomy" id="3160968"/>
    <lineage>
        <taxon>Bacteria</taxon>
        <taxon>Bacillati</taxon>
        <taxon>Bacillota</taxon>
        <taxon>Bacilli</taxon>
        <taxon>Bacillales</taxon>
        <taxon>Paenibacillaceae</taxon>
        <taxon>Paenibacillus</taxon>
    </lineage>
</organism>
<protein>
    <submittedName>
        <fullName evidence="1">Cation-translocating P-type ATPase</fullName>
    </submittedName>
</protein>
<accession>A0ACC7P096</accession>
<dbReference type="Proteomes" id="UP001631969">
    <property type="component" value="Unassembled WGS sequence"/>
</dbReference>
<name>A0ACC7P096_9BACL</name>
<evidence type="ECO:0000313" key="1">
    <source>
        <dbReference type="EMBL" id="MFM9329741.1"/>
    </source>
</evidence>
<reference evidence="1" key="1">
    <citation type="submission" date="2024-12" db="EMBL/GenBank/DDBJ databases">
        <authorList>
            <person name="Wu N."/>
        </authorList>
    </citation>
    <scope>NUCLEOTIDE SEQUENCE</scope>
    <source>
        <strain evidence="1">P15</strain>
    </source>
</reference>
<evidence type="ECO:0000313" key="2">
    <source>
        <dbReference type="Proteomes" id="UP001631969"/>
    </source>
</evidence>
<proteinExistence type="predicted"/>
<dbReference type="EMBL" id="JBJURJ010000009">
    <property type="protein sequence ID" value="MFM9329741.1"/>
    <property type="molecule type" value="Genomic_DNA"/>
</dbReference>
<keyword evidence="2" id="KW-1185">Reference proteome</keyword>
<sequence length="886" mass="95880">MKTKEKTLEELRVNPQQGLSDEEAAKRLAEHGPNRLAGKKQKSLLQRIFAQINDVLVYVLIGAALISGIVGEIADALIIFLVVVLNAVVGVVQESKAEHALEALKQMSTPRAVVRRGGELKEIPSEDVVPGDLIILDAGRYIPCDLRLTESANLQIEESALTGESVPVDKQADFAPETANPADLPLGDQKNMAFMSTLVTYGRGEGVAVATGMDSQIGKIATLLEQADEDTTPLQKNLAQVGKYLGIAAIGICVIMFGIGLLQGRELLEMFMTAISLAVAAIPEGMIAIVSIVLAIGVQRMIKQNVIIRKLPAVEALGSVNIICSDKTGTLTQNKMTVTEFYADGQSAKLDQLSTATDSHRILLEALVLCNDATYTAGSKTGDPTEIALLVAGDQVNLDKKSLDEEHRRVNELPFDSDRKLMSTLNMYNGEFRIHTKGAIDNLLTISTGIHRNGNVEPMTDADRKAIMDAAQSMSDKALRVLGAAYRPVPDRHIPVDEMEQELIFVGLVGMIDPPRTEVADSIAVCKKAGVKTVMITGDHKDTAYAIASELGIASSKDEVMSGVELDQISEQELSSRIDNLRVFARVSPEHKVKIVSALRQRGNIVSMTGDGVNDAPSLKQADIGVAMGITGTDVAKGAADMVLTDDNFSSIVKAVEEGRNIYRNIKKSILFLLSCNLGEIVALFLAILFGWATPLRPIHILWVNLVTDTLPALSLGMDPKDPAVMKEKPRSAKESLFHGKIGYIMLYGAIIGIATLAAFIIGMKMYTDHTGFFPLMPEGYSEDALRHAQTLAFGVLSFSQLVHSFNLRSDTESIFKLGFGSNMKLVYSFLFGVVLQVCIISIAPIARIFNVHALGITDWLIVAGLSLLPMIVAEILKVFKRSRLN</sequence>
<gene>
    <name evidence="1" type="ORF">ACI1P1_15710</name>
</gene>